<feature type="transmembrane region" description="Helical" evidence="8">
    <location>
        <begin position="235"/>
        <end position="256"/>
    </location>
</feature>
<dbReference type="EMBL" id="CP003255">
    <property type="protein sequence ID" value="AGA57087.1"/>
    <property type="molecule type" value="Genomic_DNA"/>
</dbReference>
<keyword evidence="6 8" id="KW-0472">Membrane</keyword>
<evidence type="ECO:0000256" key="8">
    <source>
        <dbReference type="SAM" id="Phobius"/>
    </source>
</evidence>
<proteinExistence type="predicted"/>
<keyword evidence="5 8" id="KW-1133">Transmembrane helix</keyword>
<dbReference type="GO" id="GO:0005886">
    <property type="term" value="C:plasma membrane"/>
    <property type="evidence" value="ECO:0007669"/>
    <property type="project" value="UniProtKB-SubCell"/>
</dbReference>
<dbReference type="Proteomes" id="UP000010795">
    <property type="component" value="Chromosome"/>
</dbReference>
<dbReference type="GO" id="GO:0140359">
    <property type="term" value="F:ABC-type transporter activity"/>
    <property type="evidence" value="ECO:0007669"/>
    <property type="project" value="InterPro"/>
</dbReference>
<name>L0EBA2_THECK</name>
<dbReference type="InterPro" id="IPR027417">
    <property type="entry name" value="P-loop_NTPase"/>
</dbReference>
<dbReference type="eggNOG" id="COG4988">
    <property type="taxonomic scope" value="Bacteria"/>
</dbReference>
<dbReference type="KEGG" id="tco:Theco_0894"/>
<dbReference type="CDD" id="cd18584">
    <property type="entry name" value="ABC_6TM_AarD_CydD"/>
    <property type="match status" value="1"/>
</dbReference>
<dbReference type="Gene3D" id="3.40.50.300">
    <property type="entry name" value="P-loop containing nucleotide triphosphate hydrolases"/>
    <property type="match status" value="1"/>
</dbReference>
<dbReference type="SUPFAM" id="SSF90123">
    <property type="entry name" value="ABC transporter transmembrane region"/>
    <property type="match status" value="1"/>
</dbReference>
<feature type="transmembrane region" description="Helical" evidence="8">
    <location>
        <begin position="134"/>
        <end position="151"/>
    </location>
</feature>
<feature type="domain" description="ABC transmembrane type-1" evidence="10">
    <location>
        <begin position="16"/>
        <end position="298"/>
    </location>
</feature>
<dbReference type="InterPro" id="IPR039421">
    <property type="entry name" value="Type_1_exporter"/>
</dbReference>
<evidence type="ECO:0000256" key="1">
    <source>
        <dbReference type="ARBA" id="ARBA00004651"/>
    </source>
</evidence>
<keyword evidence="12" id="KW-1185">Reference proteome</keyword>
<dbReference type="InterPro" id="IPR003593">
    <property type="entry name" value="AAA+_ATPase"/>
</dbReference>
<accession>L0EBA2</accession>
<feature type="transmembrane region" description="Helical" evidence="8">
    <location>
        <begin position="52"/>
        <end position="73"/>
    </location>
</feature>
<dbReference type="SUPFAM" id="SSF52540">
    <property type="entry name" value="P-loop containing nucleoside triphosphate hydrolases"/>
    <property type="match status" value="1"/>
</dbReference>
<dbReference type="HOGENOM" id="CLU_000604_84_9_9"/>
<dbReference type="PANTHER" id="PTHR24221">
    <property type="entry name" value="ATP-BINDING CASSETTE SUB-FAMILY B"/>
    <property type="match status" value="1"/>
</dbReference>
<gene>
    <name evidence="11" type="ordered locus">Theco_0894</name>
</gene>
<feature type="compositionally biased region" description="Gly residues" evidence="7">
    <location>
        <begin position="321"/>
        <end position="331"/>
    </location>
</feature>
<evidence type="ECO:0000259" key="9">
    <source>
        <dbReference type="PROSITE" id="PS50893"/>
    </source>
</evidence>
<dbReference type="GO" id="GO:0034040">
    <property type="term" value="F:ATPase-coupled lipid transmembrane transporter activity"/>
    <property type="evidence" value="ECO:0007669"/>
    <property type="project" value="TreeGrafter"/>
</dbReference>
<dbReference type="Pfam" id="PF00664">
    <property type="entry name" value="ABC_membrane"/>
    <property type="match status" value="1"/>
</dbReference>
<dbReference type="PROSITE" id="PS50929">
    <property type="entry name" value="ABC_TM1F"/>
    <property type="match status" value="1"/>
</dbReference>
<dbReference type="InterPro" id="IPR017871">
    <property type="entry name" value="ABC_transporter-like_CS"/>
</dbReference>
<dbReference type="STRING" id="717605.Theco_0894"/>
<evidence type="ECO:0000313" key="12">
    <source>
        <dbReference type="Proteomes" id="UP000010795"/>
    </source>
</evidence>
<feature type="transmembrane region" description="Helical" evidence="8">
    <location>
        <begin position="157"/>
        <end position="177"/>
    </location>
</feature>
<organism evidence="11 12">
    <name type="scientific">Thermobacillus composti (strain DSM 18247 / JCM 13945 / KWC4)</name>
    <dbReference type="NCBI Taxonomy" id="717605"/>
    <lineage>
        <taxon>Bacteria</taxon>
        <taxon>Bacillati</taxon>
        <taxon>Bacillota</taxon>
        <taxon>Bacilli</taxon>
        <taxon>Bacillales</taxon>
        <taxon>Paenibacillaceae</taxon>
        <taxon>Thermobacillus</taxon>
    </lineage>
</organism>
<evidence type="ECO:0000256" key="4">
    <source>
        <dbReference type="ARBA" id="ARBA00022840"/>
    </source>
</evidence>
<evidence type="ECO:0000313" key="11">
    <source>
        <dbReference type="EMBL" id="AGA57087.1"/>
    </source>
</evidence>
<dbReference type="PROSITE" id="PS00211">
    <property type="entry name" value="ABC_TRANSPORTER_1"/>
    <property type="match status" value="1"/>
</dbReference>
<evidence type="ECO:0000256" key="2">
    <source>
        <dbReference type="ARBA" id="ARBA00022692"/>
    </source>
</evidence>
<feature type="domain" description="ABC transporter" evidence="9">
    <location>
        <begin position="462"/>
        <end position="697"/>
    </location>
</feature>
<dbReference type="GO" id="GO:0016887">
    <property type="term" value="F:ATP hydrolysis activity"/>
    <property type="evidence" value="ECO:0007669"/>
    <property type="project" value="InterPro"/>
</dbReference>
<dbReference type="PANTHER" id="PTHR24221:SF614">
    <property type="entry name" value="GLUTATHIONE_L-CYSTEINE TRANSPORT SYSTEM ATP-BINDING_PERMEASE PROTEIN CYDC"/>
    <property type="match status" value="1"/>
</dbReference>
<evidence type="ECO:0000259" key="10">
    <source>
        <dbReference type="PROSITE" id="PS50929"/>
    </source>
</evidence>
<dbReference type="SMART" id="SM00382">
    <property type="entry name" value="AAA"/>
    <property type="match status" value="1"/>
</dbReference>
<dbReference type="InterPro" id="IPR011527">
    <property type="entry name" value="ABC1_TM_dom"/>
</dbReference>
<comment type="subcellular location">
    <subcellularLocation>
        <location evidence="1">Cell membrane</location>
        <topology evidence="1">Multi-pass membrane protein</topology>
    </subcellularLocation>
</comment>
<evidence type="ECO:0000256" key="5">
    <source>
        <dbReference type="ARBA" id="ARBA00022989"/>
    </source>
</evidence>
<feature type="region of interest" description="Disordered" evidence="7">
    <location>
        <begin position="314"/>
        <end position="441"/>
    </location>
</feature>
<evidence type="ECO:0000256" key="7">
    <source>
        <dbReference type="SAM" id="MobiDB-lite"/>
    </source>
</evidence>
<sequence>MDRALFKLQGVRPVLLALSLLSLLQGAAIIGQALWLAESIALLFHGRPVGQAVQPLVLFAAAYAARHTFAWLARLVAGRFAEQTGERLRRRLLKRLFERGPGYAAQTGSGRLVTLALDGADRFRTYLELAVSRMLDMMLITSTLLAAVYSLDPASGLILTVTMPVLIGFFILLGMAARKTADRQWRSYQVLSHHFTDTLRGLATLKLLGRSRAYAATVERVSDRYRSATMRTLRVAFLSSFALDFFSTLSVAFVAVGLGLRLINGGVGLETALAVLLLAPEYFLPVRMLGADYHASLDGKEAWAAIRRVIEADERDEEGRGAGGSSGGERAMGGRDADVSGVNRFDEDGRSADGHGANGHDRIRCGVDGRNADVSGVNRFGVNERGEDDVDGCGPGEFEAGGRSTDRRGSRADSDAAGLLPPFGGKSGGSGKGDRETAAEQKRRFAGTADLLTFPENSVSAIELLNVEVAGDEGIPRLSGITASIGREIRKVGIVGMSGAGKTTMLHLLGGFLTPSSGVIQLDGCPLAGETKRKWQRQLAFIPQHPYLFSGTLADNVRFYEPDASEERVMEALDAVGLGDLVRQLPNGIYERIGEGGRALSGGQAQRVALARALAGQRSVLLLDEPTAHLDIETELELKHTLLSVFGDRRVFLATHRLHWMKEMDWIWLLKDGRLAEAGTHEQLTARSGIYSELLAAAAGGGSKR</sequence>
<dbReference type="Gene3D" id="1.20.1560.10">
    <property type="entry name" value="ABC transporter type 1, transmembrane domain"/>
    <property type="match status" value="1"/>
</dbReference>
<dbReference type="PROSITE" id="PS50893">
    <property type="entry name" value="ABC_TRANSPORTER_2"/>
    <property type="match status" value="1"/>
</dbReference>
<keyword evidence="3" id="KW-0547">Nucleotide-binding</keyword>
<dbReference type="InterPro" id="IPR003439">
    <property type="entry name" value="ABC_transporter-like_ATP-bd"/>
</dbReference>
<dbReference type="GO" id="GO:0005524">
    <property type="term" value="F:ATP binding"/>
    <property type="evidence" value="ECO:0007669"/>
    <property type="project" value="UniProtKB-KW"/>
</dbReference>
<keyword evidence="4" id="KW-0067">ATP-binding</keyword>
<protein>
    <submittedName>
        <fullName evidence="11">ATPase and permease component of ABC-type transporter involved in cytochrome bd biosynthesis</fullName>
    </submittedName>
</protein>
<evidence type="ECO:0000256" key="6">
    <source>
        <dbReference type="ARBA" id="ARBA00023136"/>
    </source>
</evidence>
<reference evidence="12" key="1">
    <citation type="submission" date="2012-01" db="EMBL/GenBank/DDBJ databases">
        <title>Complete sequence of chromosome of Thermobacillus composti KWC4.</title>
        <authorList>
            <person name="Lucas S."/>
            <person name="Han J."/>
            <person name="Lapidus A."/>
            <person name="Cheng J.-F."/>
            <person name="Goodwin L."/>
            <person name="Pitluck S."/>
            <person name="Peters L."/>
            <person name="Ovchinnikova G."/>
            <person name="Teshima H."/>
            <person name="Detter J.C."/>
            <person name="Han C."/>
            <person name="Tapia R."/>
            <person name="Land M."/>
            <person name="Hauser L."/>
            <person name="Kyrpides N."/>
            <person name="Ivanova N."/>
            <person name="Pagani I."/>
            <person name="Anderson I."/>
            <person name="Woyke T."/>
        </authorList>
    </citation>
    <scope>NUCLEOTIDE SEQUENCE [LARGE SCALE GENOMIC DNA]</scope>
    <source>
        <strain evidence="12">DSM 18247 / JCM 13945 / KWC4</strain>
    </source>
</reference>
<dbReference type="InterPro" id="IPR036640">
    <property type="entry name" value="ABC1_TM_sf"/>
</dbReference>
<dbReference type="AlphaFoldDB" id="L0EBA2"/>
<dbReference type="Pfam" id="PF00005">
    <property type="entry name" value="ABC_tran"/>
    <property type="match status" value="1"/>
</dbReference>
<feature type="compositionally biased region" description="Basic and acidic residues" evidence="7">
    <location>
        <begin position="432"/>
        <end position="441"/>
    </location>
</feature>
<feature type="compositionally biased region" description="Basic and acidic residues" evidence="7">
    <location>
        <begin position="332"/>
        <end position="371"/>
    </location>
</feature>
<dbReference type="RefSeq" id="WP_015253846.1">
    <property type="nucleotide sequence ID" value="NC_019897.1"/>
</dbReference>
<keyword evidence="2 8" id="KW-0812">Transmembrane</keyword>
<feature type="compositionally biased region" description="Basic and acidic residues" evidence="7">
    <location>
        <begin position="404"/>
        <end position="414"/>
    </location>
</feature>
<evidence type="ECO:0000256" key="3">
    <source>
        <dbReference type="ARBA" id="ARBA00022741"/>
    </source>
</evidence>